<sequence length="2336" mass="272138">METKDRREMGKPAEDRETGKMRDTIGMEERQKEIESREKEFKPAKIPGDTEKEGVKTQKIKDREEFSKQIPPKESDIEAALRREKGFPEKRDLGERGEIDETTRDQTIKGIRDKDTGFKIAEPVSDAEKISPRVPMETKDRREMGKPPEDRETGKLRDTIGMEERQKEIESREKEFKPAKIPGDTEKEGVKTQKIKDREEFSKQIPPKESDIEAALRREKGFPEKRDLGERGEIDETTRDQTIKGISDKDKGFKIAEPVSDAEKISPLVPMETKDRREMGKPAEDRETGKMRDTIGMEERQREIESREKEFKPSKIPGDTEKEGVKTHEIKDQKLRPTPEDEKKVDASAKSIKIGEKLDVQVSTKEAVRGTALKSDKDFIAEQKLKGEDEKTKIGKKKIDKDRWAVSERERDKRTEEPLSGREVDTSKMPDEIKLRKVYGKLSIEPEILTGEKEGSKKEPDRPKVQDGEKMKSEEYDYMRKQISPQISVEIKQREESRKIEQLLPSERDDLFKIAEYEREIEKDREEKGTLEIVYDAELSEGKGEEQIREDTMSRRTEEWKIIPEAKRDQKLRIPLQDIDEEGKYIGQIYDKELERMKDLKDLRAESEKRLGKLRYDRRRADEQDEIRKFDRLKDKDMKIIQAEEIDMVKKPTPEDRGRHKDLAKLDVEGKGKIPQKMMKPRTSDDKQINIEQQIATDDKMPTIKSIEGSDTIEVIFPPRRALREKDKSLEGYELTKLEEKRKRDESVRKPKQAEMRAEREASAKKTSMKPKEDMIRSTMEYRPSDTDRLPKDKFFPEKERIVPKTEKITSHKSLEERKSKDITKQIIGTSKPTVPSSKLVDTQRYEGKAVTRPPRPRIDTSGVQAGKVLSTDTRFATPKEQAAQRVEQEQIKRPLTPQDMKVLSELLDKIQYAEERRFGDQKPFGKPFEITPSMQIGKNKVCQIRRSAAVATEGSNITTKVSKPAVQPKIFKKPEAKERTHEYQQKRIPSKQFPAKRAPLPKSKERFDSAKSKPLSTKRSKATQEIRRPKKTISATPSRVSSKKPSKIDASKSAKASRLKSTGTSTPSVKPKTIAPKKNVRKIVTDQQQSVSRIRSGQKIKGKKEKRRRKDTTKLEKEIQTEKESRGLAEREDIQKEEEMKRSESEICDCQNLRSRSEVDETSIRKQDNGSQVGGYLGGTGGYGGKIMYSPERRCSSALIGERMREMYKTQYEDRRTTAIQTYLPSGKQLSTYEFEDGLYTVSEGKGFRGKCYVGDTETSFVHMKEWRRAQTRGNLQQGKVMDDLNGFQQEVTKHYLQMTKVQTKLPSRPEQNFSLRKILVTRDTQTTHGAPKSFAEYTNTIKWTPEPQFEWKSKTLSKNLDIPEVFPKIEDKSFEEIIRREMYDRMEEITTEDLDIAYEKIIAQNEPSEKSIEVIFERRRGKSGKYHKRAFLKGRNSNRIELHVGLYGMKNLTGKEKNTKTRVKQKSFSVASIKEKGTLQKDFLSKRGSDSLLLKYTTPKIDKRKKVNLGIEKVAHIVEKLRNSMTSISIGARHKRLLRKLRRRRQPQNINLKKPGRKWNKSRRKKHLAMVIAKVARRSRKPKRIKTRKQRKTNLKKKRRIFNYKEGTKMNFSTKRCEAENVGKILNQEVEFRKQSEMVNLGNELDRMNLEMIHTETIYSKHCLKNFKKMVQPRNCSEKCLEIYWKFSVTKVDAATETLSTKVKFLKEEERWKKNKINKSRKYSEDLDDFPEVSSSGVNDVQKEKWFNCETKHKPKRYNNKIRRFKRTRKNKKVQKQEENSEDAAALVNECSSIICKWKESFEIETDPTEDKCQSNCSSEQQNYFGRPQMNRELNKIIAKKEKPFKNKYDSNLTKFCKCGHKLRKKNEEVSVGNIDRSLDCMKGKTCRHFYETSEIMSLLTNYTSTFAKLCIENECQQNFSEKNVTKTTRISKPINTRGYEDSSCQMTILHEIGIAGKEQRSYASADEMNEQPNAKCETEAHKETFRYSDYIFQDGSKLSKHREIFTASEVAFIEGMKKKFTLPTLRMDENAFDSPISQKFSRKINDKSTIGNCNKEKRNKSVRFVISKEHECTFRNIPISTKILQHGNCSCENPLNCYQKRGKIEPTQYEEYWREMDPEYKNRRKRRRFFFSEMNKIMNEHFLPPREIYKDKRLDITQKKKATIKAKTIIASFSQKNLSCKKKSKLSKMSKKTVVQNGKSPELSKRKLRRQSSKKTSYQVLFLSEIKTFSPILLDFDNKKKMINPDGDRLSTYKMELSEEKIQPDRLQDGGLKNTVLFIRSNDLRKNQTLISEIAGSNVSLQVLLRKAILYDKAISERTEKSESHPENRLSLQ</sequence>
<feature type="compositionally biased region" description="Basic and acidic residues" evidence="1">
    <location>
        <begin position="728"/>
        <end position="776"/>
    </location>
</feature>
<organism evidence="2 3">
    <name type="scientific">Cryptolaemus montrouzieri</name>
    <dbReference type="NCBI Taxonomy" id="559131"/>
    <lineage>
        <taxon>Eukaryota</taxon>
        <taxon>Metazoa</taxon>
        <taxon>Ecdysozoa</taxon>
        <taxon>Arthropoda</taxon>
        <taxon>Hexapoda</taxon>
        <taxon>Insecta</taxon>
        <taxon>Pterygota</taxon>
        <taxon>Neoptera</taxon>
        <taxon>Endopterygota</taxon>
        <taxon>Coleoptera</taxon>
        <taxon>Polyphaga</taxon>
        <taxon>Cucujiformia</taxon>
        <taxon>Coccinelloidea</taxon>
        <taxon>Coccinellidae</taxon>
        <taxon>Scymninae</taxon>
        <taxon>Scymnini</taxon>
        <taxon>Cryptolaemus</taxon>
    </lineage>
</organism>
<feature type="region of interest" description="Disordered" evidence="1">
    <location>
        <begin position="2186"/>
        <end position="2214"/>
    </location>
</feature>
<feature type="region of interest" description="Disordered" evidence="1">
    <location>
        <begin position="651"/>
        <end position="688"/>
    </location>
</feature>
<feature type="region of interest" description="Disordered" evidence="1">
    <location>
        <begin position="1"/>
        <end position="348"/>
    </location>
</feature>
<name>A0ABD2N1N7_9CUCU</name>
<feature type="compositionally biased region" description="Basic and acidic residues" evidence="1">
    <location>
        <begin position="1113"/>
        <end position="1146"/>
    </location>
</feature>
<feature type="compositionally biased region" description="Basic residues" evidence="1">
    <location>
        <begin position="1097"/>
        <end position="1112"/>
    </location>
</feature>
<gene>
    <name evidence="2" type="ORF">HHI36_014063</name>
</gene>
<feature type="compositionally biased region" description="Polar residues" evidence="1">
    <location>
        <begin position="1086"/>
        <end position="1096"/>
    </location>
</feature>
<feature type="region of interest" description="Disordered" evidence="1">
    <location>
        <begin position="448"/>
        <end position="481"/>
    </location>
</feature>
<feature type="compositionally biased region" description="Basic and acidic residues" evidence="1">
    <location>
        <begin position="651"/>
        <end position="672"/>
    </location>
</feature>
<comment type="caution">
    <text evidence="2">The sequence shown here is derived from an EMBL/GenBank/DDBJ whole genome shotgun (WGS) entry which is preliminary data.</text>
</comment>
<protein>
    <submittedName>
        <fullName evidence="2">Uncharacterized protein</fullName>
    </submittedName>
</protein>
<feature type="compositionally biased region" description="Basic and acidic residues" evidence="1">
    <location>
        <begin position="1"/>
        <end position="117"/>
    </location>
</feature>
<feature type="compositionally biased region" description="Basic and acidic residues" evidence="1">
    <location>
        <begin position="126"/>
        <end position="254"/>
    </location>
</feature>
<feature type="compositionally biased region" description="Basic and acidic residues" evidence="1">
    <location>
        <begin position="1003"/>
        <end position="1012"/>
    </location>
</feature>
<evidence type="ECO:0000313" key="2">
    <source>
        <dbReference type="EMBL" id="KAL3272593.1"/>
    </source>
</evidence>
<keyword evidence="3" id="KW-1185">Reference proteome</keyword>
<feature type="compositionally biased region" description="Polar residues" evidence="1">
    <location>
        <begin position="827"/>
        <end position="841"/>
    </location>
</feature>
<proteinExistence type="predicted"/>
<feature type="compositionally biased region" description="Basic and acidic residues" evidence="1">
    <location>
        <begin position="450"/>
        <end position="480"/>
    </location>
</feature>
<reference evidence="2 3" key="1">
    <citation type="journal article" date="2021" name="BMC Biol.">
        <title>Horizontally acquired antibacterial genes associated with adaptive radiation of ladybird beetles.</title>
        <authorList>
            <person name="Li H.S."/>
            <person name="Tang X.F."/>
            <person name="Huang Y.H."/>
            <person name="Xu Z.Y."/>
            <person name="Chen M.L."/>
            <person name="Du X.Y."/>
            <person name="Qiu B.Y."/>
            <person name="Chen P.T."/>
            <person name="Zhang W."/>
            <person name="Slipinski A."/>
            <person name="Escalona H.E."/>
            <person name="Waterhouse R.M."/>
            <person name="Zwick A."/>
            <person name="Pang H."/>
        </authorList>
    </citation>
    <scope>NUCLEOTIDE SEQUENCE [LARGE SCALE GENOMIC DNA]</scope>
    <source>
        <strain evidence="2">SYSU2018</strain>
    </source>
</reference>
<feature type="compositionally biased region" description="Basic and acidic residues" evidence="1">
    <location>
        <begin position="272"/>
        <end position="348"/>
    </location>
</feature>
<accession>A0ABD2N1N7</accession>
<feature type="compositionally biased region" description="Basic and acidic residues" evidence="1">
    <location>
        <begin position="783"/>
        <end position="824"/>
    </location>
</feature>
<feature type="region of interest" description="Disordered" evidence="1">
    <location>
        <begin position="952"/>
        <end position="1147"/>
    </location>
</feature>
<dbReference type="Proteomes" id="UP001516400">
    <property type="component" value="Unassembled WGS sequence"/>
</dbReference>
<feature type="region of interest" description="Disordered" evidence="1">
    <location>
        <begin position="728"/>
        <end position="894"/>
    </location>
</feature>
<evidence type="ECO:0000313" key="3">
    <source>
        <dbReference type="Proteomes" id="UP001516400"/>
    </source>
</evidence>
<feature type="compositionally biased region" description="Basic and acidic residues" evidence="1">
    <location>
        <begin position="973"/>
        <end position="986"/>
    </location>
</feature>
<dbReference type="EMBL" id="JABFTP020000062">
    <property type="protein sequence ID" value="KAL3272593.1"/>
    <property type="molecule type" value="Genomic_DNA"/>
</dbReference>
<evidence type="ECO:0000256" key="1">
    <source>
        <dbReference type="SAM" id="MobiDB-lite"/>
    </source>
</evidence>
<feature type="region of interest" description="Disordered" evidence="1">
    <location>
        <begin position="384"/>
        <end position="428"/>
    </location>
</feature>